<dbReference type="Proteomes" id="UP000279384">
    <property type="component" value="Unassembled WGS sequence"/>
</dbReference>
<comment type="catalytic activity">
    <reaction evidence="9">
        <text>S-methyl-5'-thioadenosine + phosphate = 5-(methylsulfanyl)-alpha-D-ribose 1-phosphate + adenine</text>
        <dbReference type="Rhea" id="RHEA:11852"/>
        <dbReference type="ChEBI" id="CHEBI:16708"/>
        <dbReference type="ChEBI" id="CHEBI:17509"/>
        <dbReference type="ChEBI" id="CHEBI:43474"/>
        <dbReference type="ChEBI" id="CHEBI:58533"/>
        <dbReference type="EC" id="2.4.2.28"/>
    </reaction>
    <physiologicalReaction direction="left-to-right" evidence="9">
        <dbReference type="Rhea" id="RHEA:11853"/>
    </physiologicalReaction>
</comment>
<protein>
    <recommendedName>
        <fullName evidence="10">Purine nucleoside phosphorylase</fullName>
    </recommendedName>
</protein>
<dbReference type="InterPro" id="IPR003730">
    <property type="entry name" value="Cu_polyphenol_OxRdtase"/>
</dbReference>
<dbReference type="Gene3D" id="3.60.140.10">
    <property type="entry name" value="CNF1/YfiH-like putative cysteine hydrolases"/>
    <property type="match status" value="1"/>
</dbReference>
<evidence type="ECO:0000256" key="9">
    <source>
        <dbReference type="ARBA" id="ARBA00049893"/>
    </source>
</evidence>
<reference evidence="11 12" key="1">
    <citation type="submission" date="2018-10" db="EMBL/GenBank/DDBJ databases">
        <title>Genomic Encyclopedia of Type Strains, Phase IV (KMG-IV): sequencing the most valuable type-strain genomes for metagenomic binning, comparative biology and taxonomic classification.</title>
        <authorList>
            <person name="Goeker M."/>
        </authorList>
    </citation>
    <scope>NUCLEOTIDE SEQUENCE [LARGE SCALE GENOMIC DNA]</scope>
    <source>
        <strain evidence="11 12">DSM 3303</strain>
    </source>
</reference>
<gene>
    <name evidence="11" type="ORF">C8E02_1182</name>
</gene>
<dbReference type="GO" id="GO:0017061">
    <property type="term" value="F:S-methyl-5-thioadenosine phosphorylase activity"/>
    <property type="evidence" value="ECO:0007669"/>
    <property type="project" value="UniProtKB-EC"/>
</dbReference>
<dbReference type="PANTHER" id="PTHR30616">
    <property type="entry name" value="UNCHARACTERIZED PROTEIN YFIH"/>
    <property type="match status" value="1"/>
</dbReference>
<keyword evidence="3" id="KW-0808">Transferase</keyword>
<dbReference type="InterPro" id="IPR038371">
    <property type="entry name" value="Cu_polyphenol_OxRdtase_sf"/>
</dbReference>
<evidence type="ECO:0000256" key="4">
    <source>
        <dbReference type="ARBA" id="ARBA00022723"/>
    </source>
</evidence>
<keyword evidence="6" id="KW-0862">Zinc</keyword>
<evidence type="ECO:0000313" key="12">
    <source>
        <dbReference type="Proteomes" id="UP000279384"/>
    </source>
</evidence>
<evidence type="ECO:0000256" key="1">
    <source>
        <dbReference type="ARBA" id="ARBA00000553"/>
    </source>
</evidence>
<dbReference type="AlphaFoldDB" id="A0A495BJ88"/>
<organism evidence="11 12">
    <name type="scientific">Vogesella indigofera</name>
    <name type="common">Pseudomonas indigofera</name>
    <dbReference type="NCBI Taxonomy" id="45465"/>
    <lineage>
        <taxon>Bacteria</taxon>
        <taxon>Pseudomonadati</taxon>
        <taxon>Pseudomonadota</taxon>
        <taxon>Betaproteobacteria</taxon>
        <taxon>Neisseriales</taxon>
        <taxon>Chromobacteriaceae</taxon>
        <taxon>Vogesella</taxon>
    </lineage>
</organism>
<evidence type="ECO:0000256" key="5">
    <source>
        <dbReference type="ARBA" id="ARBA00022801"/>
    </source>
</evidence>
<evidence type="ECO:0000256" key="6">
    <source>
        <dbReference type="ARBA" id="ARBA00022833"/>
    </source>
</evidence>
<dbReference type="Pfam" id="PF02578">
    <property type="entry name" value="Cu-oxidase_4"/>
    <property type="match status" value="1"/>
</dbReference>
<keyword evidence="5" id="KW-0378">Hydrolase</keyword>
<dbReference type="EMBL" id="RBID01000011">
    <property type="protein sequence ID" value="RKQ61407.1"/>
    <property type="molecule type" value="Genomic_DNA"/>
</dbReference>
<evidence type="ECO:0000256" key="10">
    <source>
        <dbReference type="RuleBase" id="RU361274"/>
    </source>
</evidence>
<evidence type="ECO:0000256" key="2">
    <source>
        <dbReference type="ARBA" id="ARBA00007353"/>
    </source>
</evidence>
<dbReference type="SUPFAM" id="SSF64438">
    <property type="entry name" value="CNF1/YfiH-like putative cysteine hydrolases"/>
    <property type="match status" value="1"/>
</dbReference>
<evidence type="ECO:0000256" key="8">
    <source>
        <dbReference type="ARBA" id="ARBA00048968"/>
    </source>
</evidence>
<proteinExistence type="inferred from homology"/>
<name>A0A495BJ88_VOGIN</name>
<evidence type="ECO:0000313" key="11">
    <source>
        <dbReference type="EMBL" id="RKQ61407.1"/>
    </source>
</evidence>
<comment type="catalytic activity">
    <reaction evidence="8">
        <text>adenosine + phosphate = alpha-D-ribose 1-phosphate + adenine</text>
        <dbReference type="Rhea" id="RHEA:27642"/>
        <dbReference type="ChEBI" id="CHEBI:16335"/>
        <dbReference type="ChEBI" id="CHEBI:16708"/>
        <dbReference type="ChEBI" id="CHEBI:43474"/>
        <dbReference type="ChEBI" id="CHEBI:57720"/>
        <dbReference type="EC" id="2.4.2.1"/>
    </reaction>
    <physiologicalReaction direction="left-to-right" evidence="8">
        <dbReference type="Rhea" id="RHEA:27643"/>
    </physiologicalReaction>
</comment>
<accession>A0A495BJ88</accession>
<dbReference type="GO" id="GO:0016787">
    <property type="term" value="F:hydrolase activity"/>
    <property type="evidence" value="ECO:0007669"/>
    <property type="project" value="UniProtKB-KW"/>
</dbReference>
<dbReference type="RefSeq" id="WP_120809993.1">
    <property type="nucleotide sequence ID" value="NZ_RBID01000011.1"/>
</dbReference>
<sequence length="259" mass="27432">MWKPITSADTPAEPADLSWREAGWPLADKVGTLITSRDGGVSPPPYASLNLGDHVGDTAANVAANRARVRERLPAEPAWLQQVHGIAVVDAATITPGQPPQADASFSRTPGAVCCIMTADCLPVLLADRAGSVVGAAHAGWRGLLNGVIEATVSAMNEPAANLVAWLGPAIGPDAFEVGAEVRDAFLAHDVHAVQAFDPIGDDKYLADIYLLARQRLAAIGISEVYGGDECTVIDRERYFSYRRDGVTGRMASLIWIKP</sequence>
<comment type="caution">
    <text evidence="11">The sequence shown here is derived from an EMBL/GenBank/DDBJ whole genome shotgun (WGS) entry which is preliminary data.</text>
</comment>
<keyword evidence="4" id="KW-0479">Metal-binding</keyword>
<comment type="catalytic activity">
    <reaction evidence="1">
        <text>inosine + phosphate = alpha-D-ribose 1-phosphate + hypoxanthine</text>
        <dbReference type="Rhea" id="RHEA:27646"/>
        <dbReference type="ChEBI" id="CHEBI:17368"/>
        <dbReference type="ChEBI" id="CHEBI:17596"/>
        <dbReference type="ChEBI" id="CHEBI:43474"/>
        <dbReference type="ChEBI" id="CHEBI:57720"/>
        <dbReference type="EC" id="2.4.2.1"/>
    </reaction>
    <physiologicalReaction direction="left-to-right" evidence="1">
        <dbReference type="Rhea" id="RHEA:27647"/>
    </physiologicalReaction>
</comment>
<evidence type="ECO:0000256" key="7">
    <source>
        <dbReference type="ARBA" id="ARBA00047989"/>
    </source>
</evidence>
<dbReference type="NCBIfam" id="TIGR00726">
    <property type="entry name" value="peptidoglycan editing factor PgeF"/>
    <property type="match status" value="1"/>
</dbReference>
<evidence type="ECO:0000256" key="3">
    <source>
        <dbReference type="ARBA" id="ARBA00022679"/>
    </source>
</evidence>
<comment type="catalytic activity">
    <reaction evidence="7">
        <text>adenosine + H2O + H(+) = inosine + NH4(+)</text>
        <dbReference type="Rhea" id="RHEA:24408"/>
        <dbReference type="ChEBI" id="CHEBI:15377"/>
        <dbReference type="ChEBI" id="CHEBI:15378"/>
        <dbReference type="ChEBI" id="CHEBI:16335"/>
        <dbReference type="ChEBI" id="CHEBI:17596"/>
        <dbReference type="ChEBI" id="CHEBI:28938"/>
        <dbReference type="EC" id="3.5.4.4"/>
    </reaction>
    <physiologicalReaction direction="left-to-right" evidence="7">
        <dbReference type="Rhea" id="RHEA:24409"/>
    </physiologicalReaction>
</comment>
<dbReference type="PANTHER" id="PTHR30616:SF2">
    <property type="entry name" value="PURINE NUCLEOSIDE PHOSPHORYLASE LACC1"/>
    <property type="match status" value="1"/>
</dbReference>
<comment type="similarity">
    <text evidence="2 10">Belongs to the purine nucleoside phosphorylase YfiH/LACC1 family.</text>
</comment>
<dbReference type="GO" id="GO:0005507">
    <property type="term" value="F:copper ion binding"/>
    <property type="evidence" value="ECO:0007669"/>
    <property type="project" value="TreeGrafter"/>
</dbReference>
<dbReference type="InterPro" id="IPR011324">
    <property type="entry name" value="Cytotoxic_necrot_fac-like_cat"/>
</dbReference>
<dbReference type="CDD" id="cd16833">
    <property type="entry name" value="YfiH"/>
    <property type="match status" value="1"/>
</dbReference>